<evidence type="ECO:0000256" key="2">
    <source>
        <dbReference type="ARBA" id="ARBA00022605"/>
    </source>
</evidence>
<accession>A0ABU2SJU1</accession>
<evidence type="ECO:0000313" key="7">
    <source>
        <dbReference type="Proteomes" id="UP001180531"/>
    </source>
</evidence>
<dbReference type="InterPro" id="IPR044524">
    <property type="entry name" value="Isoase_HisA-like"/>
</dbReference>
<dbReference type="PANTHER" id="PTHR43090">
    <property type="entry name" value="1-(5-PHOSPHORIBOSYL)-5-[(5-PHOSPHORIBOSYLAMINO)METHYLIDENEAMINO] IMIDAZOLE-4-CARBOXAMIDE ISOMERASE"/>
    <property type="match status" value="1"/>
</dbReference>
<evidence type="ECO:0000256" key="3">
    <source>
        <dbReference type="ARBA" id="ARBA00023102"/>
    </source>
</evidence>
<sequence length="266" mass="27889">MFTIFPSVHVAAGQVVHLVEDGYVPEPARTDPVGCARAFQDEGAQWLHLVMTEEADGFDVDAAERVVRAVDLKVQMMCRAGIHDDASLQRALDTGCARLNLGRGALEDLAWCAQAIARHGQRLGVSLPVRIRDDGYRVVGLRGADLGGLWNILAALDHAGCSRYVITDVSKEGALKGPNLRLFEDVCAHTPAAVLAAGGITTLSDLKAVADLRHQGVEGALIGRALYAGTFSLPEALAAITVPARTAQAATASPGERSSLPGVGGP</sequence>
<proteinExistence type="inferred from homology"/>
<comment type="similarity">
    <text evidence="1 5">Belongs to the HisA/HisF family.</text>
</comment>
<name>A0ABU2SJU1_9ACTN</name>
<dbReference type="InterPro" id="IPR006062">
    <property type="entry name" value="His_biosynth"/>
</dbReference>
<comment type="pathway">
    <text evidence="4">Amino-acid biosynthesis.</text>
</comment>
<comment type="caution">
    <text evidence="6">The sequence shown here is derived from an EMBL/GenBank/DDBJ whole genome shotgun (WGS) entry which is preliminary data.</text>
</comment>
<dbReference type="PANTHER" id="PTHR43090:SF2">
    <property type="entry name" value="1-(5-PHOSPHORIBOSYL)-5-[(5-PHOSPHORIBOSYLAMINO)METHYLIDENEAMINO] IMIDAZOLE-4-CARBOXAMIDE ISOMERASE"/>
    <property type="match status" value="1"/>
</dbReference>
<dbReference type="SUPFAM" id="SSF51366">
    <property type="entry name" value="Ribulose-phoshate binding barrel"/>
    <property type="match status" value="1"/>
</dbReference>
<protein>
    <submittedName>
        <fullName evidence="6">HisA/HisF-related TIM barrel protein</fullName>
    </submittedName>
</protein>
<keyword evidence="3 5" id="KW-0368">Histidine biosynthesis</keyword>
<organism evidence="6 7">
    <name type="scientific">Streptomyces hesseae</name>
    <dbReference type="NCBI Taxonomy" id="3075519"/>
    <lineage>
        <taxon>Bacteria</taxon>
        <taxon>Bacillati</taxon>
        <taxon>Actinomycetota</taxon>
        <taxon>Actinomycetes</taxon>
        <taxon>Kitasatosporales</taxon>
        <taxon>Streptomycetaceae</taxon>
        <taxon>Streptomyces</taxon>
    </lineage>
</organism>
<evidence type="ECO:0000256" key="1">
    <source>
        <dbReference type="ARBA" id="ARBA00009667"/>
    </source>
</evidence>
<dbReference type="Pfam" id="PF00977">
    <property type="entry name" value="His_biosynth"/>
    <property type="match status" value="1"/>
</dbReference>
<keyword evidence="7" id="KW-1185">Reference proteome</keyword>
<dbReference type="Gene3D" id="3.20.20.70">
    <property type="entry name" value="Aldolase class I"/>
    <property type="match status" value="1"/>
</dbReference>
<dbReference type="Proteomes" id="UP001180531">
    <property type="component" value="Unassembled WGS sequence"/>
</dbReference>
<dbReference type="InterPro" id="IPR013785">
    <property type="entry name" value="Aldolase_TIM"/>
</dbReference>
<dbReference type="EMBL" id="JAVRFI010000004">
    <property type="protein sequence ID" value="MDT0449244.1"/>
    <property type="molecule type" value="Genomic_DNA"/>
</dbReference>
<evidence type="ECO:0000256" key="4">
    <source>
        <dbReference type="ARBA" id="ARBA00029440"/>
    </source>
</evidence>
<evidence type="ECO:0000256" key="5">
    <source>
        <dbReference type="RuleBase" id="RU003657"/>
    </source>
</evidence>
<keyword evidence="2 5" id="KW-0028">Amino-acid biosynthesis</keyword>
<dbReference type="InterPro" id="IPR011060">
    <property type="entry name" value="RibuloseP-bd_barrel"/>
</dbReference>
<gene>
    <name evidence="6" type="ORF">RM609_09160</name>
</gene>
<evidence type="ECO:0000313" key="6">
    <source>
        <dbReference type="EMBL" id="MDT0449244.1"/>
    </source>
</evidence>
<dbReference type="RefSeq" id="WP_311609445.1">
    <property type="nucleotide sequence ID" value="NZ_JAVRFI010000004.1"/>
</dbReference>
<reference evidence="6" key="1">
    <citation type="submission" date="2024-05" db="EMBL/GenBank/DDBJ databases">
        <title>30 novel species of actinomycetes from the DSMZ collection.</title>
        <authorList>
            <person name="Nouioui I."/>
        </authorList>
    </citation>
    <scope>NUCLEOTIDE SEQUENCE</scope>
    <source>
        <strain evidence="6">DSM 40473</strain>
    </source>
</reference>